<dbReference type="UniPathway" id="UPA00126">
    <property type="reaction ID" value="UER00423"/>
</dbReference>
<dbReference type="SUPFAM" id="SSF51182">
    <property type="entry name" value="RmlC-like cupins"/>
    <property type="match status" value="1"/>
</dbReference>
<gene>
    <name evidence="1" type="ORF">BDV98DRAFT_614719</name>
</gene>
<dbReference type="InterPro" id="IPR011051">
    <property type="entry name" value="RmlC_Cupin_sf"/>
</dbReference>
<name>A0A5C3Q3X9_9AGAR</name>
<dbReference type="OrthoDB" id="6605218at2759"/>
<dbReference type="STRING" id="1884261.A0A5C3Q3X9"/>
<proteinExistence type="predicted"/>
<evidence type="ECO:0000313" key="2">
    <source>
        <dbReference type="Proteomes" id="UP000305067"/>
    </source>
</evidence>
<dbReference type="PANTHER" id="PTHR10309:SF4">
    <property type="entry name" value="MANNOSE-6-PHOSPHATE ISOMERASE"/>
    <property type="match status" value="1"/>
</dbReference>
<accession>A0A5C3Q3X9</accession>
<evidence type="ECO:0000313" key="1">
    <source>
        <dbReference type="EMBL" id="TFK95100.1"/>
    </source>
</evidence>
<reference evidence="1 2" key="1">
    <citation type="journal article" date="2019" name="Nat. Ecol. Evol.">
        <title>Megaphylogeny resolves global patterns of mushroom evolution.</title>
        <authorList>
            <person name="Varga T."/>
            <person name="Krizsan K."/>
            <person name="Foldi C."/>
            <person name="Dima B."/>
            <person name="Sanchez-Garcia M."/>
            <person name="Sanchez-Ramirez S."/>
            <person name="Szollosi G.J."/>
            <person name="Szarkandi J.G."/>
            <person name="Papp V."/>
            <person name="Albert L."/>
            <person name="Andreopoulos W."/>
            <person name="Angelini C."/>
            <person name="Antonin V."/>
            <person name="Barry K.W."/>
            <person name="Bougher N.L."/>
            <person name="Buchanan P."/>
            <person name="Buyck B."/>
            <person name="Bense V."/>
            <person name="Catcheside P."/>
            <person name="Chovatia M."/>
            <person name="Cooper J."/>
            <person name="Damon W."/>
            <person name="Desjardin D."/>
            <person name="Finy P."/>
            <person name="Geml J."/>
            <person name="Haridas S."/>
            <person name="Hughes K."/>
            <person name="Justo A."/>
            <person name="Karasinski D."/>
            <person name="Kautmanova I."/>
            <person name="Kiss B."/>
            <person name="Kocsube S."/>
            <person name="Kotiranta H."/>
            <person name="LaButti K.M."/>
            <person name="Lechner B.E."/>
            <person name="Liimatainen K."/>
            <person name="Lipzen A."/>
            <person name="Lukacs Z."/>
            <person name="Mihaltcheva S."/>
            <person name="Morgado L.N."/>
            <person name="Niskanen T."/>
            <person name="Noordeloos M.E."/>
            <person name="Ohm R.A."/>
            <person name="Ortiz-Santana B."/>
            <person name="Ovrebo C."/>
            <person name="Racz N."/>
            <person name="Riley R."/>
            <person name="Savchenko A."/>
            <person name="Shiryaev A."/>
            <person name="Soop K."/>
            <person name="Spirin V."/>
            <person name="Szebenyi C."/>
            <person name="Tomsovsky M."/>
            <person name="Tulloss R.E."/>
            <person name="Uehling J."/>
            <person name="Grigoriev I.V."/>
            <person name="Vagvolgyi C."/>
            <person name="Papp T."/>
            <person name="Martin F.M."/>
            <person name="Miettinen O."/>
            <person name="Hibbett D.S."/>
            <person name="Nagy L.G."/>
        </authorList>
    </citation>
    <scope>NUCLEOTIDE SEQUENCE [LARGE SCALE GENOMIC DNA]</scope>
    <source>
        <strain evidence="1 2">CBS 309.79</strain>
    </source>
</reference>
<dbReference type="AlphaFoldDB" id="A0A5C3Q3X9"/>
<keyword evidence="1" id="KW-0413">Isomerase</keyword>
<dbReference type="GO" id="GO:0009298">
    <property type="term" value="P:GDP-mannose biosynthetic process"/>
    <property type="evidence" value="ECO:0007669"/>
    <property type="project" value="UniProtKB-UniPathway"/>
</dbReference>
<dbReference type="PANTHER" id="PTHR10309">
    <property type="entry name" value="MANNOSE-6-PHOSPHATE ISOMERASE"/>
    <property type="match status" value="1"/>
</dbReference>
<dbReference type="Gene3D" id="2.60.120.10">
    <property type="entry name" value="Jelly Rolls"/>
    <property type="match status" value="1"/>
</dbReference>
<keyword evidence="2" id="KW-1185">Reference proteome</keyword>
<dbReference type="InterPro" id="IPR016305">
    <property type="entry name" value="Mannose-6-P_Isomerase"/>
</dbReference>
<dbReference type="InterPro" id="IPR014710">
    <property type="entry name" value="RmlC-like_jellyroll"/>
</dbReference>
<protein>
    <submittedName>
        <fullName evidence="1">Mannose-6-phosphate isomerase</fullName>
    </submittedName>
</protein>
<dbReference type="GO" id="GO:0004476">
    <property type="term" value="F:mannose-6-phosphate isomerase activity"/>
    <property type="evidence" value="ECO:0007669"/>
    <property type="project" value="InterPro"/>
</dbReference>
<organism evidence="1 2">
    <name type="scientific">Pterulicium gracile</name>
    <dbReference type="NCBI Taxonomy" id="1884261"/>
    <lineage>
        <taxon>Eukaryota</taxon>
        <taxon>Fungi</taxon>
        <taxon>Dikarya</taxon>
        <taxon>Basidiomycota</taxon>
        <taxon>Agaricomycotina</taxon>
        <taxon>Agaricomycetes</taxon>
        <taxon>Agaricomycetidae</taxon>
        <taxon>Agaricales</taxon>
        <taxon>Pleurotineae</taxon>
        <taxon>Pterulaceae</taxon>
        <taxon>Pterulicium</taxon>
    </lineage>
</organism>
<dbReference type="GO" id="GO:0005829">
    <property type="term" value="C:cytosol"/>
    <property type="evidence" value="ECO:0007669"/>
    <property type="project" value="TreeGrafter"/>
</dbReference>
<dbReference type="EMBL" id="ML178951">
    <property type="protein sequence ID" value="TFK95100.1"/>
    <property type="molecule type" value="Genomic_DNA"/>
</dbReference>
<sequence>MARSNNVLNVGFCPRAERNSIGMFCETWTFKTNLRDDVSLPKEKSSRGRNGKTGVYRPPLSEFDMLLTEVGAGEEEVIGKGESPGVAIVMESEGRLEGDGKTFDMKEGFIFFVAPGVEVKWKSSKGPLKIFNTVV</sequence>
<dbReference type="Proteomes" id="UP000305067">
    <property type="component" value="Unassembled WGS sequence"/>
</dbReference>